<dbReference type="InterPro" id="IPR014017">
    <property type="entry name" value="DNA_helicase_UvrD-like_C"/>
</dbReference>
<dbReference type="SUPFAM" id="SSF52980">
    <property type="entry name" value="Restriction endonuclease-like"/>
    <property type="match status" value="1"/>
</dbReference>
<evidence type="ECO:0000256" key="4">
    <source>
        <dbReference type="ARBA" id="ARBA00022801"/>
    </source>
</evidence>
<dbReference type="PROSITE" id="PS51217">
    <property type="entry name" value="UVRD_HELICASE_CTER"/>
    <property type="match status" value="1"/>
</dbReference>
<keyword evidence="6" id="KW-0269">Exonuclease</keyword>
<evidence type="ECO:0000256" key="5">
    <source>
        <dbReference type="ARBA" id="ARBA00022806"/>
    </source>
</evidence>
<dbReference type="GO" id="GO:0043138">
    <property type="term" value="F:3'-5' DNA helicase activity"/>
    <property type="evidence" value="ECO:0007669"/>
    <property type="project" value="UniProtKB-EC"/>
</dbReference>
<dbReference type="PROSITE" id="PS51198">
    <property type="entry name" value="UVRD_HELICASE_ATP_BIND"/>
    <property type="match status" value="1"/>
</dbReference>
<keyword evidence="8" id="KW-0238">DNA-binding</keyword>
<dbReference type="Pfam" id="PF13361">
    <property type="entry name" value="UvrD_C"/>
    <property type="match status" value="2"/>
</dbReference>
<evidence type="ECO:0000256" key="9">
    <source>
        <dbReference type="ARBA" id="ARBA00023204"/>
    </source>
</evidence>
<sequence length="1108" mass="120661">MSAHIVPVDQAARDQIVTRLDRNACVEAGAGTGKTTVLVDRIVELLRTGTAGIDEIAVITFTEKAAAELSVRVRQRLEKALLDAAPGSSDEAVLRAALGGLHRARIETIHAFCGGLLRERPVEAGLDPQFEVVDQLGSQLDFDVAYDRWFTELLDGDDRRVAQALNRTMWPEHLRELAEILTEHRAVLPLAPVRVDDADLAGYLSVIDGVVDDIARLHEEFDLPEADAGIQQLPEIERWLDRVAEARGATADLERLLARAPSYTARGAQKHWDDAEGCKILKAAVNRLTTANVEACAALRTRAIADVLPLVSSFVMDFAEERRRTARLSFDDLLLWSRDLVAQHPDVREDFRRQFKAILVDEFQDTDPVQAELVLHLTSDGPETDPQKLVPAPGRLVVVGDPKQSIYRFRRADIAIYDAIKRGPLADDLLQISQNFRSADGILAWANDVFDRAFKEEAGKQPGNVPLQPSGLGVTSDRSPVVVIHGATEMQDVGETKLARRTQEARLLAATFTRAREEGWLIRDPDTGEERPAKWRDMAVLVPARTEVNLYEEAFAAAGVPLRHEGGKTFFRRQEVRELVSILHAIDDPTDRVALIASLRSPTFGCSDEELFLWTAAGGKWSYFSRLDSDDQQGPMRVREGLLLLRELHRARSGLSLPELVRRALDDTGAIEHALTRPDGRETAANLLKLVDQARDFSASGGGGLRAFTRWLARNRDEDSEETDAGISEDTDDVVRLITIHAAKGLEFPIVALANLFTRGSSALRPIPDAANHRIHLRLGTQKKSGWFTTPDLDAAHEAEKSFIAAERLRLLYVAVTRARDVLVVPWVGEKAEGMLETLSHSLPSSAEDAAGAEALGVSILHWTSLSLPPADAGSDSGAIPDTLPESEVQDAATAAARWESEHIDGIARASVELPVTTATGMTKPWRPVVASAESVDASLILGEGPPLALGDALHLVMERVDFPDASNLESVSHAICVEAEIPDHVDEVIKLARRCLASPGVIAASTADQVVRELPFTVPGPGGAGFVTGRADLVYRVGDEWTVVDYKTDGVPDRDLAAAAAHHEAQASAYMEAVRSVVGVVPRIVLVFARAGAEASFEPTSETSPCA</sequence>
<dbReference type="GO" id="GO:0000725">
    <property type="term" value="P:recombinational repair"/>
    <property type="evidence" value="ECO:0007669"/>
    <property type="project" value="TreeGrafter"/>
</dbReference>
<evidence type="ECO:0000256" key="14">
    <source>
        <dbReference type="PROSITE-ProRule" id="PRU00560"/>
    </source>
</evidence>
<reference evidence="17" key="1">
    <citation type="submission" date="2022-12" db="EMBL/GenBank/DDBJ databases">
        <title>Paraconexibacter alkalitolerans sp. nov. and Baekduia alba sp. nov., isolated from soil and emended description of the genera Paraconexibacter (Chun et al., 2020) and Baekduia (An et al., 2020).</title>
        <authorList>
            <person name="Vieira S."/>
            <person name="Huber K.J."/>
            <person name="Geppert A."/>
            <person name="Wolf J."/>
            <person name="Neumann-Schaal M."/>
            <person name="Muesken M."/>
            <person name="Overmann J."/>
        </authorList>
    </citation>
    <scope>NUCLEOTIDE SEQUENCE</scope>
    <source>
        <strain evidence="17">AEG42_29</strain>
    </source>
</reference>
<dbReference type="Pfam" id="PF00580">
    <property type="entry name" value="UvrD-helicase"/>
    <property type="match status" value="1"/>
</dbReference>
<dbReference type="InterPro" id="IPR000212">
    <property type="entry name" value="DNA_helicase_UvrD/REP"/>
</dbReference>
<organism evidence="17">
    <name type="scientific">Paraconexibacter sp. AEG42_29</name>
    <dbReference type="NCBI Taxonomy" id="2997339"/>
    <lineage>
        <taxon>Bacteria</taxon>
        <taxon>Bacillati</taxon>
        <taxon>Actinomycetota</taxon>
        <taxon>Thermoleophilia</taxon>
        <taxon>Solirubrobacterales</taxon>
        <taxon>Paraconexibacteraceae</taxon>
        <taxon>Paraconexibacter</taxon>
    </lineage>
</organism>
<evidence type="ECO:0000256" key="7">
    <source>
        <dbReference type="ARBA" id="ARBA00022840"/>
    </source>
</evidence>
<name>A0AAU7B2L9_9ACTN</name>
<dbReference type="Gene3D" id="3.90.320.10">
    <property type="match status" value="1"/>
</dbReference>
<dbReference type="InterPro" id="IPR027417">
    <property type="entry name" value="P-loop_NTPase"/>
</dbReference>
<dbReference type="InterPro" id="IPR038726">
    <property type="entry name" value="PDDEXK_AddAB-type"/>
</dbReference>
<dbReference type="Gene3D" id="3.40.50.300">
    <property type="entry name" value="P-loop containing nucleotide triphosphate hydrolases"/>
    <property type="match status" value="4"/>
</dbReference>
<dbReference type="GO" id="GO:0005829">
    <property type="term" value="C:cytosol"/>
    <property type="evidence" value="ECO:0007669"/>
    <property type="project" value="TreeGrafter"/>
</dbReference>
<dbReference type="PANTHER" id="PTHR11070:SF23">
    <property type="entry name" value="RECBCD ENZYME SUBUNIT RECB"/>
    <property type="match status" value="1"/>
</dbReference>
<dbReference type="Gene3D" id="1.10.486.10">
    <property type="entry name" value="PCRA, domain 4"/>
    <property type="match status" value="1"/>
</dbReference>
<dbReference type="PANTHER" id="PTHR11070">
    <property type="entry name" value="UVRD / RECB / PCRA DNA HELICASE FAMILY MEMBER"/>
    <property type="match status" value="1"/>
</dbReference>
<comment type="catalytic activity">
    <reaction evidence="13">
        <text>ATP + H2O = ADP + phosphate + H(+)</text>
        <dbReference type="Rhea" id="RHEA:13065"/>
        <dbReference type="ChEBI" id="CHEBI:15377"/>
        <dbReference type="ChEBI" id="CHEBI:15378"/>
        <dbReference type="ChEBI" id="CHEBI:30616"/>
        <dbReference type="ChEBI" id="CHEBI:43474"/>
        <dbReference type="ChEBI" id="CHEBI:456216"/>
        <dbReference type="EC" id="5.6.2.4"/>
    </reaction>
</comment>
<dbReference type="GO" id="GO:0004527">
    <property type="term" value="F:exonuclease activity"/>
    <property type="evidence" value="ECO:0007669"/>
    <property type="project" value="UniProtKB-KW"/>
</dbReference>
<dbReference type="KEGG" id="parq:DSM112329_04744"/>
<feature type="domain" description="UvrD-like helicase ATP-binding" evidence="15">
    <location>
        <begin position="7"/>
        <end position="439"/>
    </location>
</feature>
<keyword evidence="7 14" id="KW-0067">ATP-binding</keyword>
<dbReference type="GO" id="GO:0003677">
    <property type="term" value="F:DNA binding"/>
    <property type="evidence" value="ECO:0007669"/>
    <property type="project" value="UniProtKB-KW"/>
</dbReference>
<keyword evidence="4 14" id="KW-0378">Hydrolase</keyword>
<proteinExistence type="predicted"/>
<dbReference type="InterPro" id="IPR014016">
    <property type="entry name" value="UvrD-like_ATP-bd"/>
</dbReference>
<keyword evidence="9" id="KW-0234">DNA repair</keyword>
<evidence type="ECO:0000256" key="2">
    <source>
        <dbReference type="ARBA" id="ARBA00022741"/>
    </source>
</evidence>
<keyword evidence="5 14" id="KW-0347">Helicase</keyword>
<feature type="domain" description="UvrD-like helicase C-terminal" evidence="16">
    <location>
        <begin position="440"/>
        <end position="745"/>
    </location>
</feature>
<gene>
    <name evidence="17" type="ORF">DSM112329_04744</name>
</gene>
<dbReference type="GO" id="GO:0009338">
    <property type="term" value="C:exodeoxyribonuclease V complex"/>
    <property type="evidence" value="ECO:0007669"/>
    <property type="project" value="TreeGrafter"/>
</dbReference>
<evidence type="ECO:0000256" key="8">
    <source>
        <dbReference type="ARBA" id="ARBA00023125"/>
    </source>
</evidence>
<evidence type="ECO:0000256" key="13">
    <source>
        <dbReference type="ARBA" id="ARBA00048988"/>
    </source>
</evidence>
<dbReference type="EMBL" id="CP114014">
    <property type="protein sequence ID" value="XAY07852.1"/>
    <property type="molecule type" value="Genomic_DNA"/>
</dbReference>
<dbReference type="Pfam" id="PF12705">
    <property type="entry name" value="PDDEXK_1"/>
    <property type="match status" value="1"/>
</dbReference>
<accession>A0AAU7B2L9</accession>
<evidence type="ECO:0000256" key="6">
    <source>
        <dbReference type="ARBA" id="ARBA00022839"/>
    </source>
</evidence>
<evidence type="ECO:0000313" key="17">
    <source>
        <dbReference type="EMBL" id="XAY07852.1"/>
    </source>
</evidence>
<evidence type="ECO:0000256" key="3">
    <source>
        <dbReference type="ARBA" id="ARBA00022763"/>
    </source>
</evidence>
<dbReference type="EC" id="5.6.2.4" evidence="12"/>
<feature type="binding site" evidence="14">
    <location>
        <begin position="28"/>
        <end position="35"/>
    </location>
    <ligand>
        <name>ATP</name>
        <dbReference type="ChEBI" id="CHEBI:30616"/>
    </ligand>
</feature>
<evidence type="ECO:0000259" key="16">
    <source>
        <dbReference type="PROSITE" id="PS51217"/>
    </source>
</evidence>
<dbReference type="SUPFAM" id="SSF52540">
    <property type="entry name" value="P-loop containing nucleoside triphosphate hydrolases"/>
    <property type="match status" value="1"/>
</dbReference>
<keyword evidence="3" id="KW-0227">DNA damage</keyword>
<dbReference type="InterPro" id="IPR011335">
    <property type="entry name" value="Restrct_endonuc-II-like"/>
</dbReference>
<evidence type="ECO:0000256" key="11">
    <source>
        <dbReference type="ARBA" id="ARBA00034617"/>
    </source>
</evidence>
<keyword evidence="1" id="KW-0540">Nuclease</keyword>
<evidence type="ECO:0000256" key="1">
    <source>
        <dbReference type="ARBA" id="ARBA00022722"/>
    </source>
</evidence>
<comment type="catalytic activity">
    <reaction evidence="11">
        <text>Couples ATP hydrolysis with the unwinding of duplex DNA by translocating in the 3'-5' direction.</text>
        <dbReference type="EC" id="5.6.2.4"/>
    </reaction>
</comment>
<dbReference type="RefSeq" id="WP_354699040.1">
    <property type="nucleotide sequence ID" value="NZ_CP114014.1"/>
</dbReference>
<evidence type="ECO:0000256" key="10">
    <source>
        <dbReference type="ARBA" id="ARBA00023235"/>
    </source>
</evidence>
<evidence type="ECO:0000256" key="12">
    <source>
        <dbReference type="ARBA" id="ARBA00034808"/>
    </source>
</evidence>
<protein>
    <recommendedName>
        <fullName evidence="12">DNA 3'-5' helicase</fullName>
        <ecNumber evidence="12">5.6.2.4</ecNumber>
    </recommendedName>
</protein>
<dbReference type="AlphaFoldDB" id="A0AAU7B2L9"/>
<keyword evidence="2 14" id="KW-0547">Nucleotide-binding</keyword>
<dbReference type="GO" id="GO:0005524">
    <property type="term" value="F:ATP binding"/>
    <property type="evidence" value="ECO:0007669"/>
    <property type="project" value="UniProtKB-UniRule"/>
</dbReference>
<keyword evidence="10" id="KW-0413">Isomerase</keyword>
<dbReference type="InterPro" id="IPR011604">
    <property type="entry name" value="PDDEXK-like_dom_sf"/>
</dbReference>
<evidence type="ECO:0000259" key="15">
    <source>
        <dbReference type="PROSITE" id="PS51198"/>
    </source>
</evidence>